<organism evidence="3 4">
    <name type="scientific">Bacteroides fragilis</name>
    <dbReference type="NCBI Taxonomy" id="817"/>
    <lineage>
        <taxon>Bacteria</taxon>
        <taxon>Pseudomonadati</taxon>
        <taxon>Bacteroidota</taxon>
        <taxon>Bacteroidia</taxon>
        <taxon>Bacteroidales</taxon>
        <taxon>Bacteroidaceae</taxon>
        <taxon>Bacteroides</taxon>
    </lineage>
</organism>
<dbReference type="Proteomes" id="UP000479773">
    <property type="component" value="Unassembled WGS sequence"/>
</dbReference>
<sequence>MQMKKSNIYIGEIIKNVMSERQVTKAELARRLDVKPQSVDYLLTRKSIDTDTLYNISIALDYDFSLLYSIKREQRNSDNKDIRYKLGNAKIMVEIELQQDEIIKLNLKKKIAELLDGGANK</sequence>
<evidence type="ECO:0000259" key="1">
    <source>
        <dbReference type="PROSITE" id="PS50943"/>
    </source>
</evidence>
<dbReference type="PROSITE" id="PS50943">
    <property type="entry name" value="HTH_CROC1"/>
    <property type="match status" value="1"/>
</dbReference>
<reference evidence="2 5" key="3">
    <citation type="journal article" date="2019" name="Nat. Med.">
        <title>A library of human gut bacterial isolates paired with longitudinal multiomics data enables mechanistic microbiome research.</title>
        <authorList>
            <person name="Poyet M."/>
            <person name="Groussin M."/>
            <person name="Gibbons S.M."/>
            <person name="Avila-Pacheco J."/>
            <person name="Jiang X."/>
            <person name="Kearney S.M."/>
            <person name="Perrotta A.R."/>
            <person name="Berdy B."/>
            <person name="Zhao S."/>
            <person name="Lieberman T.D."/>
            <person name="Swanson P.K."/>
            <person name="Smith M."/>
            <person name="Roesemann S."/>
            <person name="Alexander J.E."/>
            <person name="Rich S.A."/>
            <person name="Livny J."/>
            <person name="Vlamakis H."/>
            <person name="Clish C."/>
            <person name="Bullock K."/>
            <person name="Deik A."/>
            <person name="Scott J."/>
            <person name="Pierce K.A."/>
            <person name="Xavier R.J."/>
            <person name="Alm E.J."/>
        </authorList>
    </citation>
    <scope>NUCLEOTIDE SEQUENCE [LARGE SCALE GENOMIC DNA]</scope>
    <source>
        <strain evidence="2 5">BIOML-A106</strain>
    </source>
</reference>
<dbReference type="Proteomes" id="UP000093197">
    <property type="component" value="Unassembled WGS sequence"/>
</dbReference>
<dbReference type="InterPro" id="IPR010982">
    <property type="entry name" value="Lambda_DNA-bd_dom_sf"/>
</dbReference>
<proteinExistence type="predicted"/>
<accession>A0A2M9UXB6</accession>
<dbReference type="EMBL" id="VWEQ01000005">
    <property type="protein sequence ID" value="KAA4753886.1"/>
    <property type="molecule type" value="Genomic_DNA"/>
</dbReference>
<protein>
    <submittedName>
        <fullName evidence="2">Helix-turn-helix domain-containing protein</fullName>
    </submittedName>
</protein>
<dbReference type="Pfam" id="PF13443">
    <property type="entry name" value="HTH_26"/>
    <property type="match status" value="1"/>
</dbReference>
<gene>
    <name evidence="3" type="ORF">AC094_12370</name>
    <name evidence="2" type="ORF">F3B44_06810</name>
</gene>
<evidence type="ECO:0000313" key="3">
    <source>
        <dbReference type="EMBL" id="OCR34390.1"/>
    </source>
</evidence>
<comment type="caution">
    <text evidence="3">The sequence shown here is derived from an EMBL/GenBank/DDBJ whole genome shotgun (WGS) entry which is preliminary data.</text>
</comment>
<dbReference type="SUPFAM" id="SSF47413">
    <property type="entry name" value="lambda repressor-like DNA-binding domains"/>
    <property type="match status" value="1"/>
</dbReference>
<evidence type="ECO:0000313" key="5">
    <source>
        <dbReference type="Proteomes" id="UP000479773"/>
    </source>
</evidence>
<dbReference type="AlphaFoldDB" id="A0A2M9UXB6"/>
<reference evidence="3" key="1">
    <citation type="submission" date="2015-08" db="EMBL/GenBank/DDBJ databases">
        <authorList>
            <person name="Pierce J."/>
            <person name="Bernstein H."/>
        </authorList>
    </citation>
    <scope>NUCLEOTIDE SEQUENCE</scope>
    <source>
        <strain evidence="3">20793-3</strain>
    </source>
</reference>
<dbReference type="InterPro" id="IPR001387">
    <property type="entry name" value="Cro/C1-type_HTH"/>
</dbReference>
<dbReference type="Gene3D" id="1.10.260.40">
    <property type="entry name" value="lambda repressor-like DNA-binding domains"/>
    <property type="match status" value="1"/>
</dbReference>
<evidence type="ECO:0000313" key="2">
    <source>
        <dbReference type="EMBL" id="KAA4753886.1"/>
    </source>
</evidence>
<dbReference type="GO" id="GO:0003677">
    <property type="term" value="F:DNA binding"/>
    <property type="evidence" value="ECO:0007669"/>
    <property type="project" value="InterPro"/>
</dbReference>
<evidence type="ECO:0000313" key="4">
    <source>
        <dbReference type="Proteomes" id="UP000093197"/>
    </source>
</evidence>
<feature type="domain" description="HTH cro/C1-type" evidence="1">
    <location>
        <begin position="14"/>
        <end position="67"/>
    </location>
</feature>
<name>A0A2M9UXB6_BACFG</name>
<reference evidence="3 4" key="2">
    <citation type="journal article" date="2016" name="PLoS ONE">
        <title>Genomic Diversity of Enterotoxigenic Strains of Bacteroides fragilis.</title>
        <authorList>
            <person name="Pierce J.V."/>
            <person name="Bernstein H.D."/>
        </authorList>
    </citation>
    <scope>NUCLEOTIDE SEQUENCE [LARGE SCALE GENOMIC DNA]</scope>
    <source>
        <strain evidence="3 4">20793-3</strain>
    </source>
</reference>
<dbReference type="EMBL" id="LIDT01000012">
    <property type="protein sequence ID" value="OCR34390.1"/>
    <property type="molecule type" value="Genomic_DNA"/>
</dbReference>